<dbReference type="EMBL" id="PETM01000008">
    <property type="protein sequence ID" value="PIV62929.1"/>
    <property type="molecule type" value="Genomic_DNA"/>
</dbReference>
<organism evidence="3 4">
    <name type="scientific">Candidatus Roizmanbacteria bacterium CG01_land_8_20_14_3_00_33_9</name>
    <dbReference type="NCBI Taxonomy" id="1974843"/>
    <lineage>
        <taxon>Bacteria</taxon>
        <taxon>Candidatus Roizmaniibacteriota</taxon>
    </lineage>
</organism>
<sequence length="169" mass="18484">MENQFNLNNNKKSSVKQIVIAILLLLVVVGGVVGAGSWLIQYQKGLKNPPESALIKIEPTSTPEKVISPTVIPLSKEEIKVRILNGSETIGEAGEIKKLLEDDGYIIIETDNYDKTVDNTIISHTASVSSQMVVEIKKLLEKTFSPVKISTDSQPTSVDLEIITGKNRL</sequence>
<dbReference type="AlphaFoldDB" id="A0A2M7E5D5"/>
<dbReference type="Proteomes" id="UP000230116">
    <property type="component" value="Unassembled WGS sequence"/>
</dbReference>
<name>A0A2M7E5D5_9BACT</name>
<dbReference type="Gene3D" id="3.30.70.2390">
    <property type="match status" value="1"/>
</dbReference>
<reference evidence="4" key="1">
    <citation type="submission" date="2017-09" db="EMBL/GenBank/DDBJ databases">
        <title>Depth-based differentiation of microbial function through sediment-hosted aquifers and enrichment of novel symbionts in the deep terrestrial subsurface.</title>
        <authorList>
            <person name="Probst A.J."/>
            <person name="Ladd B."/>
            <person name="Jarett J.K."/>
            <person name="Geller-Mcgrath D.E."/>
            <person name="Sieber C.M.K."/>
            <person name="Emerson J.B."/>
            <person name="Anantharaman K."/>
            <person name="Thomas B.C."/>
            <person name="Malmstrom R."/>
            <person name="Stieglmeier M."/>
            <person name="Klingl A."/>
            <person name="Woyke T."/>
            <person name="Ryan C.M."/>
            <person name="Banfield J.F."/>
        </authorList>
    </citation>
    <scope>NUCLEOTIDE SEQUENCE [LARGE SCALE GENOMIC DNA]</scope>
</reference>
<evidence type="ECO:0000256" key="1">
    <source>
        <dbReference type="SAM" id="Phobius"/>
    </source>
</evidence>
<dbReference type="InterPro" id="IPR027381">
    <property type="entry name" value="LytR/CpsA/Psr_C"/>
</dbReference>
<feature type="domain" description="LytR/CpsA/Psr regulator C-terminal" evidence="2">
    <location>
        <begin position="78"/>
        <end position="166"/>
    </location>
</feature>
<comment type="caution">
    <text evidence="3">The sequence shown here is derived from an EMBL/GenBank/DDBJ whole genome shotgun (WGS) entry which is preliminary data.</text>
</comment>
<proteinExistence type="predicted"/>
<evidence type="ECO:0000313" key="4">
    <source>
        <dbReference type="Proteomes" id="UP000230116"/>
    </source>
</evidence>
<gene>
    <name evidence="3" type="ORF">COS12_00520</name>
</gene>
<feature type="transmembrane region" description="Helical" evidence="1">
    <location>
        <begin position="18"/>
        <end position="40"/>
    </location>
</feature>
<evidence type="ECO:0000259" key="2">
    <source>
        <dbReference type="Pfam" id="PF13399"/>
    </source>
</evidence>
<dbReference type="Pfam" id="PF13399">
    <property type="entry name" value="LytR_C"/>
    <property type="match status" value="1"/>
</dbReference>
<evidence type="ECO:0000313" key="3">
    <source>
        <dbReference type="EMBL" id="PIV62929.1"/>
    </source>
</evidence>
<accession>A0A2M7E5D5</accession>
<keyword evidence="1" id="KW-1133">Transmembrane helix</keyword>
<protein>
    <recommendedName>
        <fullName evidence="2">LytR/CpsA/Psr regulator C-terminal domain-containing protein</fullName>
    </recommendedName>
</protein>
<keyword evidence="1" id="KW-0812">Transmembrane</keyword>
<keyword evidence="1" id="KW-0472">Membrane</keyword>